<proteinExistence type="predicted"/>
<dbReference type="Proteomes" id="UP001139336">
    <property type="component" value="Unassembled WGS sequence"/>
</dbReference>
<name>A0A9X1QTI7_9CORY</name>
<accession>A0A9X1QTI7</accession>
<evidence type="ECO:0000313" key="2">
    <source>
        <dbReference type="Proteomes" id="UP001139336"/>
    </source>
</evidence>
<comment type="caution">
    <text evidence="1">The sequence shown here is derived from an EMBL/GenBank/DDBJ whole genome shotgun (WGS) entry which is preliminary data.</text>
</comment>
<dbReference type="GO" id="GO:0005829">
    <property type="term" value="C:cytosol"/>
    <property type="evidence" value="ECO:0007669"/>
    <property type="project" value="TreeGrafter"/>
</dbReference>
<evidence type="ECO:0000313" key="1">
    <source>
        <dbReference type="EMBL" id="MCF4007553.1"/>
    </source>
</evidence>
<keyword evidence="2" id="KW-1185">Reference proteome</keyword>
<dbReference type="EMBL" id="JAKGSI010000005">
    <property type="protein sequence ID" value="MCF4007553.1"/>
    <property type="molecule type" value="Genomic_DNA"/>
</dbReference>
<dbReference type="AlphaFoldDB" id="A0A9X1QTI7"/>
<sequence>MAESTTSTQQIGVLDQKRRSLLACLRRAPRMSWTDVERVSAIPASTARRWWREMNEEGIARLGVELYHPAAQHSLSFVSLRIEPALREDVFRALQRLRSVVFIEDLLTVTDAVCQVLSSSLPELERRILPHIRAIPGVRKVTVLVASAIHTTGALWQDAILEPETIARCQRIHSLAYPRRSPAPLSPLQRRAISELAFDARLSAADLGSRLGISSARAGRLIQSLFGRDDVRFRIGMSPAALGYPLMATYYCDVHPESRAALIEAATTIARARLVASLIGRPSAVFACYATDVQDIDRIHAAMSAAVPEARIGEVAISTRRRKDHGWIFDSTDRIIGFDGGPEWPEKFPGNGGGAV</sequence>
<organism evidence="1 2">
    <name type="scientific">Corynebacterium uropygiale</name>
    <dbReference type="NCBI Taxonomy" id="1775911"/>
    <lineage>
        <taxon>Bacteria</taxon>
        <taxon>Bacillati</taxon>
        <taxon>Actinomycetota</taxon>
        <taxon>Actinomycetes</taxon>
        <taxon>Mycobacteriales</taxon>
        <taxon>Corynebacteriaceae</taxon>
        <taxon>Corynebacterium</taxon>
    </lineage>
</organism>
<gene>
    <name evidence="1" type="ORF">L1O03_10290</name>
</gene>
<dbReference type="PANTHER" id="PTHR30154">
    <property type="entry name" value="LEUCINE-RESPONSIVE REGULATORY PROTEIN"/>
    <property type="match status" value="1"/>
</dbReference>
<dbReference type="RefSeq" id="WP_236119684.1">
    <property type="nucleotide sequence ID" value="NZ_JAKGSI010000005.1"/>
</dbReference>
<dbReference type="GO" id="GO:0043565">
    <property type="term" value="F:sequence-specific DNA binding"/>
    <property type="evidence" value="ECO:0007669"/>
    <property type="project" value="TreeGrafter"/>
</dbReference>
<protein>
    <submittedName>
        <fullName evidence="1">Lrp/AsnC family transcriptional regulator</fullName>
    </submittedName>
</protein>
<dbReference type="Gene3D" id="3.30.70.920">
    <property type="match status" value="1"/>
</dbReference>
<dbReference type="GO" id="GO:0043200">
    <property type="term" value="P:response to amino acid"/>
    <property type="evidence" value="ECO:0007669"/>
    <property type="project" value="TreeGrafter"/>
</dbReference>
<reference evidence="1" key="1">
    <citation type="submission" date="2022-01" db="EMBL/GenBank/DDBJ databases">
        <title>Corynebacterium sp. nov isolated from isolated from the feces of the greater white-fronted geese (Anser albifrons) at Poyang Lake, PR China.</title>
        <authorList>
            <person name="Liu Q."/>
        </authorList>
    </citation>
    <scope>NUCLEOTIDE SEQUENCE</scope>
    <source>
        <strain evidence="1">JCM 32435</strain>
    </source>
</reference>
<dbReference type="PANTHER" id="PTHR30154:SF34">
    <property type="entry name" value="TRANSCRIPTIONAL REGULATOR AZLB"/>
    <property type="match status" value="1"/>
</dbReference>